<feature type="transmembrane region" description="Helical" evidence="1">
    <location>
        <begin position="137"/>
        <end position="162"/>
    </location>
</feature>
<keyword evidence="3" id="KW-1185">Reference proteome</keyword>
<dbReference type="EMBL" id="MDYQ01000212">
    <property type="protein sequence ID" value="PRP78654.1"/>
    <property type="molecule type" value="Genomic_DNA"/>
</dbReference>
<dbReference type="AlphaFoldDB" id="A0A2P6N3X2"/>
<reference evidence="2 3" key="1">
    <citation type="journal article" date="2018" name="Genome Biol. Evol.">
        <title>Multiple Roots of Fruiting Body Formation in Amoebozoa.</title>
        <authorList>
            <person name="Hillmann F."/>
            <person name="Forbes G."/>
            <person name="Novohradska S."/>
            <person name="Ferling I."/>
            <person name="Riege K."/>
            <person name="Groth M."/>
            <person name="Westermann M."/>
            <person name="Marz M."/>
            <person name="Spaller T."/>
            <person name="Winckler T."/>
            <person name="Schaap P."/>
            <person name="Glockner G."/>
        </authorList>
    </citation>
    <scope>NUCLEOTIDE SEQUENCE [LARGE SCALE GENOMIC DNA]</scope>
    <source>
        <strain evidence="2 3">Jena</strain>
    </source>
</reference>
<evidence type="ECO:0000313" key="3">
    <source>
        <dbReference type="Proteomes" id="UP000241769"/>
    </source>
</evidence>
<keyword evidence="1" id="KW-0812">Transmembrane</keyword>
<proteinExistence type="predicted"/>
<evidence type="ECO:0000313" key="2">
    <source>
        <dbReference type="EMBL" id="PRP78654.1"/>
    </source>
</evidence>
<comment type="caution">
    <text evidence="2">The sequence shown here is derived from an EMBL/GenBank/DDBJ whole genome shotgun (WGS) entry which is preliminary data.</text>
</comment>
<keyword evidence="1" id="KW-0472">Membrane</keyword>
<sequence length="211" mass="24348">MFPHRESNPGLKSESLGCYRYTIRDCWPSQSLADSFLAHLNSLLISLNHASRSIVRNICSVGASSTNALLHPNGSISSLRMQGFWIDPSRSRIATPINLRGLNIGTLWGVLNEKKNHNTTHHNNNMNREESSEAITLSWFAFNLMLGFYGFIWIFGTVLWFYRLRKRGPNSFLSEPFEEDVNWFSRLRDRMMAHQRQRLQLPLTQPPVQQV</sequence>
<keyword evidence="1" id="KW-1133">Transmembrane helix</keyword>
<accession>A0A2P6N3X2</accession>
<organism evidence="2 3">
    <name type="scientific">Planoprotostelium fungivorum</name>
    <dbReference type="NCBI Taxonomy" id="1890364"/>
    <lineage>
        <taxon>Eukaryota</taxon>
        <taxon>Amoebozoa</taxon>
        <taxon>Evosea</taxon>
        <taxon>Variosea</taxon>
        <taxon>Cavosteliida</taxon>
        <taxon>Cavosteliaceae</taxon>
        <taxon>Planoprotostelium</taxon>
    </lineage>
</organism>
<dbReference type="Proteomes" id="UP000241769">
    <property type="component" value="Unassembled WGS sequence"/>
</dbReference>
<dbReference type="InParanoid" id="A0A2P6N3X2"/>
<gene>
    <name evidence="2" type="ORF">PROFUN_13487</name>
</gene>
<name>A0A2P6N3X2_9EUKA</name>
<protein>
    <submittedName>
        <fullName evidence="2">Uncharacterized protein</fullName>
    </submittedName>
</protein>
<evidence type="ECO:0000256" key="1">
    <source>
        <dbReference type="SAM" id="Phobius"/>
    </source>
</evidence>